<dbReference type="AlphaFoldDB" id="A0A1F7VA98"/>
<reference evidence="1 2" key="1">
    <citation type="journal article" date="2016" name="Nat. Commun.">
        <title>Thousands of microbial genomes shed light on interconnected biogeochemical processes in an aquifer system.</title>
        <authorList>
            <person name="Anantharaman K."/>
            <person name="Brown C.T."/>
            <person name="Hug L.A."/>
            <person name="Sharon I."/>
            <person name="Castelle C.J."/>
            <person name="Probst A.J."/>
            <person name="Thomas B.C."/>
            <person name="Singh A."/>
            <person name="Wilkins M.J."/>
            <person name="Karaoz U."/>
            <person name="Brodie E.L."/>
            <person name="Williams K.H."/>
            <person name="Hubbard S.S."/>
            <person name="Banfield J.F."/>
        </authorList>
    </citation>
    <scope>NUCLEOTIDE SEQUENCE [LARGE SCALE GENOMIC DNA]</scope>
</reference>
<evidence type="ECO:0000313" key="2">
    <source>
        <dbReference type="Proteomes" id="UP000178723"/>
    </source>
</evidence>
<dbReference type="Proteomes" id="UP000178723">
    <property type="component" value="Unassembled WGS sequence"/>
</dbReference>
<protein>
    <recommendedName>
        <fullName evidence="3">Carbonic anhydrase</fullName>
    </recommendedName>
</protein>
<accession>A0A1F7VA98</accession>
<organism evidence="1 2">
    <name type="scientific">Candidatus Uhrbacteria bacterium RIFCSPLOWO2_02_FULL_48_12</name>
    <dbReference type="NCBI Taxonomy" id="1802407"/>
    <lineage>
        <taxon>Bacteria</taxon>
        <taxon>Candidatus Uhriibacteriota</taxon>
    </lineage>
</organism>
<evidence type="ECO:0000313" key="1">
    <source>
        <dbReference type="EMBL" id="OGL87416.1"/>
    </source>
</evidence>
<comment type="caution">
    <text evidence="1">The sequence shown here is derived from an EMBL/GenBank/DDBJ whole genome shotgun (WGS) entry which is preliminary data.</text>
</comment>
<evidence type="ECO:0008006" key="3">
    <source>
        <dbReference type="Google" id="ProtNLM"/>
    </source>
</evidence>
<sequence length="148" mass="16501">MYGPKLVPRSENLILISCADGHQLPDIIEHLGNFAFCRHTLTVHGGALRLSRNFPENGNAGYPVGEFLLHQIEEARGLKKTNALGLISHYPCAIATRHSLDIPTVLAMTIDAKVRVQEAMSGVKVVPLFHYCDGDRRRTMFINAKRLR</sequence>
<gene>
    <name evidence="1" type="ORF">A3I40_02520</name>
</gene>
<dbReference type="STRING" id="1802407.A3I40_02520"/>
<dbReference type="EMBL" id="MGEP01000012">
    <property type="protein sequence ID" value="OGL87416.1"/>
    <property type="molecule type" value="Genomic_DNA"/>
</dbReference>
<name>A0A1F7VA98_9BACT</name>
<proteinExistence type="predicted"/>